<feature type="compositionally biased region" description="Polar residues" evidence="8">
    <location>
        <begin position="1"/>
        <end position="10"/>
    </location>
</feature>
<dbReference type="Pfam" id="PF02854">
    <property type="entry name" value="MIF4G"/>
    <property type="match status" value="1"/>
</dbReference>
<dbReference type="KEGG" id="mlr:MELLADRAFT_88110"/>
<dbReference type="SUPFAM" id="SSF48371">
    <property type="entry name" value="ARM repeat"/>
    <property type="match status" value="1"/>
</dbReference>
<keyword evidence="7" id="KW-0648">Protein biosynthesis</keyword>
<reference evidence="11" key="1">
    <citation type="journal article" date="2011" name="Proc. Natl. Acad. Sci. U.S.A.">
        <title>Obligate biotrophy features unraveled by the genomic analysis of rust fungi.</title>
        <authorList>
            <person name="Duplessis S."/>
            <person name="Cuomo C.A."/>
            <person name="Lin Y.-C."/>
            <person name="Aerts A."/>
            <person name="Tisserant E."/>
            <person name="Veneault-Fourrey C."/>
            <person name="Joly D.L."/>
            <person name="Hacquard S."/>
            <person name="Amselem J."/>
            <person name="Cantarel B.L."/>
            <person name="Chiu R."/>
            <person name="Coutinho P.M."/>
            <person name="Feau N."/>
            <person name="Field M."/>
            <person name="Frey P."/>
            <person name="Gelhaye E."/>
            <person name="Goldberg J."/>
            <person name="Grabherr M.G."/>
            <person name="Kodira C.D."/>
            <person name="Kohler A."/>
            <person name="Kuees U."/>
            <person name="Lindquist E.A."/>
            <person name="Lucas S.M."/>
            <person name="Mago R."/>
            <person name="Mauceli E."/>
            <person name="Morin E."/>
            <person name="Murat C."/>
            <person name="Pangilinan J.L."/>
            <person name="Park R."/>
            <person name="Pearson M."/>
            <person name="Quesneville H."/>
            <person name="Rouhier N."/>
            <person name="Sakthikumar S."/>
            <person name="Salamov A.A."/>
            <person name="Schmutz J."/>
            <person name="Selles B."/>
            <person name="Shapiro H."/>
            <person name="Tanguay P."/>
            <person name="Tuskan G.A."/>
            <person name="Henrissat B."/>
            <person name="Van de Peer Y."/>
            <person name="Rouze P."/>
            <person name="Ellis J.G."/>
            <person name="Dodds P.N."/>
            <person name="Schein J.E."/>
            <person name="Zhong S."/>
            <person name="Hamelin R.C."/>
            <person name="Grigoriev I.V."/>
            <person name="Szabo L.J."/>
            <person name="Martin F."/>
        </authorList>
    </citation>
    <scope>NUCLEOTIDE SEQUENCE [LARGE SCALE GENOMIC DNA]</scope>
    <source>
        <strain evidence="11">98AG31 / pathotype 3-4-7</strain>
    </source>
</reference>
<dbReference type="Gene3D" id="1.25.40.180">
    <property type="match status" value="1"/>
</dbReference>
<dbReference type="GO" id="GO:0016281">
    <property type="term" value="C:eukaryotic translation initiation factor 4F complex"/>
    <property type="evidence" value="ECO:0007669"/>
    <property type="project" value="TreeGrafter"/>
</dbReference>
<dbReference type="SMART" id="SM00543">
    <property type="entry name" value="MIF4G"/>
    <property type="match status" value="1"/>
</dbReference>
<feature type="compositionally biased region" description="Polar residues" evidence="8">
    <location>
        <begin position="24"/>
        <end position="36"/>
    </location>
</feature>
<name>F4SE24_MELLP</name>
<dbReference type="HOGENOM" id="CLU_758828_0_0_1"/>
<evidence type="ECO:0000256" key="6">
    <source>
        <dbReference type="ARBA" id="ARBA00022884"/>
    </source>
</evidence>
<evidence type="ECO:0000256" key="3">
    <source>
        <dbReference type="ARBA" id="ARBA00022490"/>
    </source>
</evidence>
<dbReference type="Proteomes" id="UP000001072">
    <property type="component" value="Unassembled WGS sequence"/>
</dbReference>
<evidence type="ECO:0000256" key="7">
    <source>
        <dbReference type="ARBA" id="ARBA00022917"/>
    </source>
</evidence>
<feature type="compositionally biased region" description="Polar residues" evidence="8">
    <location>
        <begin position="44"/>
        <end position="67"/>
    </location>
</feature>
<dbReference type="PANTHER" id="PTHR23253">
    <property type="entry name" value="EUKARYOTIC TRANSLATION INITIATION FACTOR 4 GAMMA"/>
    <property type="match status" value="1"/>
</dbReference>
<dbReference type="InterPro" id="IPR016024">
    <property type="entry name" value="ARM-type_fold"/>
</dbReference>
<evidence type="ECO:0000259" key="9">
    <source>
        <dbReference type="SMART" id="SM00543"/>
    </source>
</evidence>
<dbReference type="EMBL" id="GL883330">
    <property type="protein sequence ID" value="EGF97102.1"/>
    <property type="molecule type" value="Genomic_DNA"/>
</dbReference>
<dbReference type="AlphaFoldDB" id="F4SE24"/>
<feature type="region of interest" description="Disordered" evidence="8">
    <location>
        <begin position="1"/>
        <end position="93"/>
    </location>
</feature>
<keyword evidence="3" id="KW-0963">Cytoplasm</keyword>
<feature type="compositionally biased region" description="Basic and acidic residues" evidence="8">
    <location>
        <begin position="76"/>
        <end position="93"/>
    </location>
</feature>
<feature type="domain" description="MIF4G" evidence="9">
    <location>
        <begin position="111"/>
        <end position="359"/>
    </location>
</feature>
<dbReference type="PANTHER" id="PTHR23253:SF9">
    <property type="entry name" value="EUKARYOTIC TRANSLATION INITIATION FACTOR 4 GAMMA 2"/>
    <property type="match status" value="1"/>
</dbReference>
<protein>
    <recommendedName>
        <fullName evidence="9">MIF4G domain-containing protein</fullName>
    </recommendedName>
</protein>
<feature type="compositionally biased region" description="Basic and acidic residues" evidence="8">
    <location>
        <begin position="222"/>
        <end position="237"/>
    </location>
</feature>
<comment type="subcellular location">
    <subcellularLocation>
        <location evidence="1">Cytoplasm</location>
    </subcellularLocation>
</comment>
<dbReference type="GO" id="GO:0003729">
    <property type="term" value="F:mRNA binding"/>
    <property type="evidence" value="ECO:0007669"/>
    <property type="project" value="TreeGrafter"/>
</dbReference>
<dbReference type="InParanoid" id="F4SE24"/>
<keyword evidence="6" id="KW-0694">RNA-binding</keyword>
<dbReference type="eggNOG" id="KOG0401">
    <property type="taxonomic scope" value="Eukaryota"/>
</dbReference>
<keyword evidence="11" id="KW-1185">Reference proteome</keyword>
<dbReference type="OrthoDB" id="2507574at2759"/>
<keyword evidence="5" id="KW-0597">Phosphoprotein</keyword>
<dbReference type="RefSeq" id="XP_007419630.1">
    <property type="nucleotide sequence ID" value="XM_007419568.1"/>
</dbReference>
<dbReference type="FunFam" id="1.25.40.180:FF:000020">
    <property type="entry name" value="Eukaryotic translation initiation factor subunit"/>
    <property type="match status" value="1"/>
</dbReference>
<accession>F4SE24</accession>
<keyword evidence="4" id="KW-0396">Initiation factor</keyword>
<gene>
    <name evidence="10" type="ORF">MELLADRAFT_88110</name>
</gene>
<sequence>MSKTQSTRDFNNWRRGPGPLTQEPLPSQSGVTNTTPRPLLSHPSHVNTPSHTNPVYNSAQQSLNSASWRDPTGYKPRTDYRSPVNREARREVAPKQVWSQVDEEDEIKKTKRKATALLNKLTLKNFQSISDQILEIINVSKDSKQDELAKLIFNLIFKKSLDEHTFVDLYAELVKRIFDSVAKPIQHRKAWNVIKEEDQELIYRKYLLDQCQTSFQSTWPTNHDESKKKNSSKEENIEKSNEILQEFTEEYYQDQKKKRQMIGLIKLIGELFKLNIVAAKIIDICCTKLLVEVNDPIESDIECVCALMMKVGSKLDQRDPKPLRFEQFIQRLNQISIAQPPTSRIKFMIMDLLDSRARRWGRERI</sequence>
<dbReference type="GO" id="GO:0010494">
    <property type="term" value="C:cytoplasmic stress granule"/>
    <property type="evidence" value="ECO:0007669"/>
    <property type="project" value="UniProtKB-ARBA"/>
</dbReference>
<evidence type="ECO:0000256" key="1">
    <source>
        <dbReference type="ARBA" id="ARBA00004496"/>
    </source>
</evidence>
<dbReference type="VEuPathDB" id="FungiDB:MELLADRAFT_88110"/>
<evidence type="ECO:0000256" key="2">
    <source>
        <dbReference type="ARBA" id="ARBA00005775"/>
    </source>
</evidence>
<feature type="region of interest" description="Disordered" evidence="8">
    <location>
        <begin position="218"/>
        <end position="237"/>
    </location>
</feature>
<evidence type="ECO:0000313" key="11">
    <source>
        <dbReference type="Proteomes" id="UP000001072"/>
    </source>
</evidence>
<organism evidence="11">
    <name type="scientific">Melampsora larici-populina (strain 98AG31 / pathotype 3-4-7)</name>
    <name type="common">Poplar leaf rust fungus</name>
    <dbReference type="NCBI Taxonomy" id="747676"/>
    <lineage>
        <taxon>Eukaryota</taxon>
        <taxon>Fungi</taxon>
        <taxon>Dikarya</taxon>
        <taxon>Basidiomycota</taxon>
        <taxon>Pucciniomycotina</taxon>
        <taxon>Pucciniomycetes</taxon>
        <taxon>Pucciniales</taxon>
        <taxon>Melampsoraceae</taxon>
        <taxon>Melampsora</taxon>
    </lineage>
</organism>
<evidence type="ECO:0000256" key="5">
    <source>
        <dbReference type="ARBA" id="ARBA00022553"/>
    </source>
</evidence>
<evidence type="ECO:0000256" key="8">
    <source>
        <dbReference type="SAM" id="MobiDB-lite"/>
    </source>
</evidence>
<dbReference type="GeneID" id="18934764"/>
<dbReference type="InterPro" id="IPR003890">
    <property type="entry name" value="MIF4G-like_typ-3"/>
</dbReference>
<proteinExistence type="inferred from homology"/>
<dbReference type="STRING" id="747676.F4SE24"/>
<evidence type="ECO:0000313" key="10">
    <source>
        <dbReference type="EMBL" id="EGF97102.1"/>
    </source>
</evidence>
<dbReference type="GO" id="GO:0003743">
    <property type="term" value="F:translation initiation factor activity"/>
    <property type="evidence" value="ECO:0007669"/>
    <property type="project" value="UniProtKB-KW"/>
</dbReference>
<evidence type="ECO:0000256" key="4">
    <source>
        <dbReference type="ARBA" id="ARBA00022540"/>
    </source>
</evidence>
<comment type="similarity">
    <text evidence="2">Belongs to the eukaryotic initiation factor 4G family.</text>
</comment>